<organism evidence="1">
    <name type="scientific">marine sediment metagenome</name>
    <dbReference type="NCBI Taxonomy" id="412755"/>
    <lineage>
        <taxon>unclassified sequences</taxon>
        <taxon>metagenomes</taxon>
        <taxon>ecological metagenomes</taxon>
    </lineage>
</organism>
<reference evidence="1" key="1">
    <citation type="journal article" date="2015" name="Nature">
        <title>Complex archaea that bridge the gap between prokaryotes and eukaryotes.</title>
        <authorList>
            <person name="Spang A."/>
            <person name="Saw J.H."/>
            <person name="Jorgensen S.L."/>
            <person name="Zaremba-Niedzwiedzka K."/>
            <person name="Martijn J."/>
            <person name="Lind A.E."/>
            <person name="van Eijk R."/>
            <person name="Schleper C."/>
            <person name="Guy L."/>
            <person name="Ettema T.J."/>
        </authorList>
    </citation>
    <scope>NUCLEOTIDE SEQUENCE</scope>
</reference>
<dbReference type="EMBL" id="LAZR01027921">
    <property type="protein sequence ID" value="KKL64193.1"/>
    <property type="molecule type" value="Genomic_DNA"/>
</dbReference>
<dbReference type="AlphaFoldDB" id="A0A0F9DQV5"/>
<comment type="caution">
    <text evidence="1">The sequence shown here is derived from an EMBL/GenBank/DDBJ whole genome shotgun (WGS) entry which is preliminary data.</text>
</comment>
<gene>
    <name evidence="1" type="ORF">LCGC14_2167470</name>
</gene>
<accession>A0A0F9DQV5</accession>
<protein>
    <submittedName>
        <fullName evidence="1">Uncharacterized protein</fullName>
    </submittedName>
</protein>
<sequence length="240" mass="27372">MRFAPIVPVEYDPATLTDYHLILAHEVLENDSLRGYYQRLKHHTIILDNSVIELGEPLSSEELSLAYSYFPGSILVLPDEMYESARTIALAEEWFSGDRNNPCLMVVPQGRSPAEWFVCLGQLVKLAASRCERLVVGIGRYSEDWEGGRRYLFEEANRMRIWLGAYHLLGIQHTLEEITWAKEHSQIWGADSSLPGRAALMGVHSEEVPDLRVAPDLLTYEPRIHDEVQAEIIRVVHYVA</sequence>
<name>A0A0F9DQV5_9ZZZZ</name>
<evidence type="ECO:0000313" key="1">
    <source>
        <dbReference type="EMBL" id="KKL64193.1"/>
    </source>
</evidence>
<proteinExistence type="predicted"/>